<comment type="caution">
    <text evidence="6">The sequence shown here is derived from an EMBL/GenBank/DDBJ whole genome shotgun (WGS) entry which is preliminary data.</text>
</comment>
<dbReference type="InterPro" id="IPR006059">
    <property type="entry name" value="SBP"/>
</dbReference>
<evidence type="ECO:0000256" key="5">
    <source>
        <dbReference type="SAM" id="SignalP"/>
    </source>
</evidence>
<sequence>MIHSKFKTSLLCGSVAVAMASAAGADTVSLFCSASGAEYQLCSDAATAWAKDTGNEVKINKMPASWDEALPLYQQLLSAKSPDIDVMLLDVVWVGMLKDQLLDLNTVVPAEEIAQHFASTVAAGSVDGKLVGMPWYADTGLMFYRKDLLEKYGKPVPKTWAEMTDTAKVIMEGERAAGNPDMWGYVWQGKSYEGLSCDAIEWLASSNGGTIVDAAGAVTVNNADAIKAVDLAASWVDTISPKGVLDYDEESSRGVFETGNSVFHRNWSYVWGTSQGADSKLKGLVGVTALPSGSAGGPSAGCMGTAHMGVSKYSAHPEAAASLLRFMTGLSEQKRRTIDAAYNPTIATLYEDAEVLAAVPFLGDARAAFDQAVSRPSSVTLGDYNQVSSAFYQAVHSVLAGETTATDAMSLLQADLEKIKARGGW</sequence>
<dbReference type="PANTHER" id="PTHR43649:SF34">
    <property type="entry name" value="ABC TRANSPORTER PERIPLASMIC-BINDING PROTEIN YCJN-RELATED"/>
    <property type="match status" value="1"/>
</dbReference>
<accession>A0A6M0QWG6</accession>
<dbReference type="Proteomes" id="UP000477782">
    <property type="component" value="Unassembled WGS sequence"/>
</dbReference>
<keyword evidence="4 5" id="KW-0732">Signal</keyword>
<feature type="chain" id="PRO_5026996339" evidence="5">
    <location>
        <begin position="26"/>
        <end position="425"/>
    </location>
</feature>
<name>A0A6M0QWG6_9RHOB</name>
<evidence type="ECO:0000256" key="3">
    <source>
        <dbReference type="ARBA" id="ARBA00022448"/>
    </source>
</evidence>
<evidence type="ECO:0000256" key="2">
    <source>
        <dbReference type="ARBA" id="ARBA00008520"/>
    </source>
</evidence>
<evidence type="ECO:0000313" key="6">
    <source>
        <dbReference type="EMBL" id="NEY91818.1"/>
    </source>
</evidence>
<dbReference type="GO" id="GO:0042597">
    <property type="term" value="C:periplasmic space"/>
    <property type="evidence" value="ECO:0007669"/>
    <property type="project" value="UniProtKB-SubCell"/>
</dbReference>
<dbReference type="Gene3D" id="3.40.190.10">
    <property type="entry name" value="Periplasmic binding protein-like II"/>
    <property type="match status" value="2"/>
</dbReference>
<proteinExistence type="inferred from homology"/>
<evidence type="ECO:0000256" key="4">
    <source>
        <dbReference type="ARBA" id="ARBA00022729"/>
    </source>
</evidence>
<comment type="subcellular location">
    <subcellularLocation>
        <location evidence="1">Periplasm</location>
    </subcellularLocation>
</comment>
<dbReference type="Pfam" id="PF01547">
    <property type="entry name" value="SBP_bac_1"/>
    <property type="match status" value="1"/>
</dbReference>
<protein>
    <submittedName>
        <fullName evidence="6">ABC transporter substrate-binding protein</fullName>
    </submittedName>
</protein>
<keyword evidence="3" id="KW-0813">Transport</keyword>
<dbReference type="EMBL" id="JAAIVJ010000014">
    <property type="protein sequence ID" value="NEY91818.1"/>
    <property type="molecule type" value="Genomic_DNA"/>
</dbReference>
<comment type="similarity">
    <text evidence="2">Belongs to the bacterial solute-binding protein 1 family.</text>
</comment>
<evidence type="ECO:0000313" key="7">
    <source>
        <dbReference type="Proteomes" id="UP000477782"/>
    </source>
</evidence>
<dbReference type="SUPFAM" id="SSF53850">
    <property type="entry name" value="Periplasmic binding protein-like II"/>
    <property type="match status" value="1"/>
</dbReference>
<dbReference type="AlphaFoldDB" id="A0A6M0QWG6"/>
<gene>
    <name evidence="6" type="ORF">G4Z14_16125</name>
</gene>
<feature type="signal peptide" evidence="5">
    <location>
        <begin position="1"/>
        <end position="25"/>
    </location>
</feature>
<evidence type="ECO:0000256" key="1">
    <source>
        <dbReference type="ARBA" id="ARBA00004418"/>
    </source>
</evidence>
<keyword evidence="7" id="KW-1185">Reference proteome</keyword>
<dbReference type="InterPro" id="IPR050490">
    <property type="entry name" value="Bact_solute-bd_prot1"/>
</dbReference>
<dbReference type="PANTHER" id="PTHR43649">
    <property type="entry name" value="ARABINOSE-BINDING PROTEIN-RELATED"/>
    <property type="match status" value="1"/>
</dbReference>
<dbReference type="CDD" id="cd14750">
    <property type="entry name" value="PBP2_TMBP"/>
    <property type="match status" value="1"/>
</dbReference>
<reference evidence="6 7" key="1">
    <citation type="submission" date="2020-02" db="EMBL/GenBank/DDBJ databases">
        <authorList>
            <person name="Chen W.-M."/>
        </authorList>
    </citation>
    <scope>NUCLEOTIDE SEQUENCE [LARGE SCALE GENOMIC DNA]</scope>
    <source>
        <strain evidence="6 7">KMS-5</strain>
    </source>
</reference>
<organism evidence="6 7">
    <name type="scientific">Tabrizicola oligotrophica</name>
    <dbReference type="NCBI Taxonomy" id="2710650"/>
    <lineage>
        <taxon>Bacteria</taxon>
        <taxon>Pseudomonadati</taxon>
        <taxon>Pseudomonadota</taxon>
        <taxon>Alphaproteobacteria</taxon>
        <taxon>Rhodobacterales</taxon>
        <taxon>Paracoccaceae</taxon>
        <taxon>Tabrizicola</taxon>
    </lineage>
</organism>